<dbReference type="SUPFAM" id="SSF54928">
    <property type="entry name" value="RNA-binding domain, RBD"/>
    <property type="match status" value="2"/>
</dbReference>
<keyword evidence="1" id="KW-1133">Transmembrane helix</keyword>
<proteinExistence type="predicted"/>
<evidence type="ECO:0000259" key="2">
    <source>
        <dbReference type="Pfam" id="PF00076"/>
    </source>
</evidence>
<dbReference type="EMBL" id="ASPP01005482">
    <property type="protein sequence ID" value="ETO30428.1"/>
    <property type="molecule type" value="Genomic_DNA"/>
</dbReference>
<sequence>MSVWIQITNLPYNYCENDVYNMFGEAGTVRQVLTEKVSLFKSIALVQFFNSGSARSAACKKDQTVLGGVVIRVKIVWCLKETITTIKVSNLPLYATKKDAIYLPLVLQTTNIFCLIPTLVAFKKKKRTASELEVHDYFVPFGDIIDVRFDKPLTCPGQPQGANNCDNKQTTNNKTGFISFARVDYALRACNEMDVENETDTKTYTHVGPFFVCFALCRIMKKKELEMEAQFG</sequence>
<keyword evidence="1" id="KW-0812">Transmembrane</keyword>
<dbReference type="InterPro" id="IPR012677">
    <property type="entry name" value="Nucleotide-bd_a/b_plait_sf"/>
</dbReference>
<dbReference type="Proteomes" id="UP000023152">
    <property type="component" value="Unassembled WGS sequence"/>
</dbReference>
<protein>
    <recommendedName>
        <fullName evidence="2">RRM domain-containing protein</fullName>
    </recommendedName>
</protein>
<evidence type="ECO:0000313" key="3">
    <source>
        <dbReference type="EMBL" id="ETO30428.1"/>
    </source>
</evidence>
<evidence type="ECO:0000313" key="4">
    <source>
        <dbReference type="Proteomes" id="UP000023152"/>
    </source>
</evidence>
<dbReference type="InterPro" id="IPR035979">
    <property type="entry name" value="RBD_domain_sf"/>
</dbReference>
<keyword evidence="1" id="KW-0472">Membrane</keyword>
<dbReference type="InterPro" id="IPR000504">
    <property type="entry name" value="RRM_dom"/>
</dbReference>
<dbReference type="OrthoDB" id="439808at2759"/>
<dbReference type="GO" id="GO:0003723">
    <property type="term" value="F:RNA binding"/>
    <property type="evidence" value="ECO:0007669"/>
    <property type="project" value="InterPro"/>
</dbReference>
<feature type="transmembrane region" description="Helical" evidence="1">
    <location>
        <begin position="101"/>
        <end position="122"/>
    </location>
</feature>
<dbReference type="AlphaFoldDB" id="X6NX31"/>
<accession>X6NX31</accession>
<dbReference type="Pfam" id="PF00076">
    <property type="entry name" value="RRM_1"/>
    <property type="match status" value="1"/>
</dbReference>
<evidence type="ECO:0000256" key="1">
    <source>
        <dbReference type="SAM" id="Phobius"/>
    </source>
</evidence>
<dbReference type="Gene3D" id="3.30.70.330">
    <property type="match status" value="2"/>
</dbReference>
<feature type="domain" description="RRM" evidence="2">
    <location>
        <begin position="7"/>
        <end position="71"/>
    </location>
</feature>
<gene>
    <name evidence="3" type="ORF">RFI_06692</name>
</gene>
<dbReference type="CDD" id="cd00590">
    <property type="entry name" value="RRM_SF"/>
    <property type="match status" value="2"/>
</dbReference>
<name>X6NX31_RETFI</name>
<organism evidence="3 4">
    <name type="scientific">Reticulomyxa filosa</name>
    <dbReference type="NCBI Taxonomy" id="46433"/>
    <lineage>
        <taxon>Eukaryota</taxon>
        <taxon>Sar</taxon>
        <taxon>Rhizaria</taxon>
        <taxon>Retaria</taxon>
        <taxon>Foraminifera</taxon>
        <taxon>Monothalamids</taxon>
        <taxon>Reticulomyxidae</taxon>
        <taxon>Reticulomyxa</taxon>
    </lineage>
</organism>
<reference evidence="3 4" key="1">
    <citation type="journal article" date="2013" name="Curr. Biol.">
        <title>The Genome of the Foraminiferan Reticulomyxa filosa.</title>
        <authorList>
            <person name="Glockner G."/>
            <person name="Hulsmann N."/>
            <person name="Schleicher M."/>
            <person name="Noegel A.A."/>
            <person name="Eichinger L."/>
            <person name="Gallinger C."/>
            <person name="Pawlowski J."/>
            <person name="Sierra R."/>
            <person name="Euteneuer U."/>
            <person name="Pillet L."/>
            <person name="Moustafa A."/>
            <person name="Platzer M."/>
            <person name="Groth M."/>
            <person name="Szafranski K."/>
            <person name="Schliwa M."/>
        </authorList>
    </citation>
    <scope>NUCLEOTIDE SEQUENCE [LARGE SCALE GENOMIC DNA]</scope>
</reference>
<comment type="caution">
    <text evidence="3">The sequence shown here is derived from an EMBL/GenBank/DDBJ whole genome shotgun (WGS) entry which is preliminary data.</text>
</comment>
<keyword evidence="4" id="KW-1185">Reference proteome</keyword>